<keyword evidence="5" id="KW-0479">Metal-binding</keyword>
<sequence>MADHYGCVAYFTDYAGRVEEITQDEAYRYAPPLRQVLRDRHNPIEVYNDAGFLSQSLFQAGGATPLVRLPNASEAAVVMEEFYAMARFPGVSGCIDCTHVPMKNPGGEDAEVFRNRKGYFSINVQAITGPQLQFFDLVASWPGSAHDSRIFDNSSARVQYERGTVPGILLGDKGYPCRSYLMTPFRDTGTKDSPKHSVERAFGVWKRRFPCLDMTLQIKTSSVPIIITACAALHNFGHLLREPVPPPPQSQVIHDSSSPATISSAPPPPAAMPLVPDTADGFRMRGRIVAQYFT</sequence>
<dbReference type="GO" id="GO:0004518">
    <property type="term" value="F:nuclease activity"/>
    <property type="evidence" value="ECO:0007669"/>
    <property type="project" value="UniProtKB-KW"/>
</dbReference>
<reference evidence="10" key="1">
    <citation type="journal article" date="2020" name="Cell">
        <title>Large-Scale Comparative Analyses of Tick Genomes Elucidate Their Genetic Diversity and Vector Capacities.</title>
        <authorList>
            <consortium name="Tick Genome and Microbiome Consortium (TIGMIC)"/>
            <person name="Jia N."/>
            <person name="Wang J."/>
            <person name="Shi W."/>
            <person name="Du L."/>
            <person name="Sun Y."/>
            <person name="Zhan W."/>
            <person name="Jiang J.F."/>
            <person name="Wang Q."/>
            <person name="Zhang B."/>
            <person name="Ji P."/>
            <person name="Bell-Sakyi L."/>
            <person name="Cui X.M."/>
            <person name="Yuan T.T."/>
            <person name="Jiang B.G."/>
            <person name="Yang W.F."/>
            <person name="Lam T.T."/>
            <person name="Chang Q.C."/>
            <person name="Ding S.J."/>
            <person name="Wang X.J."/>
            <person name="Zhu J.G."/>
            <person name="Ruan X.D."/>
            <person name="Zhao L."/>
            <person name="Wei J.T."/>
            <person name="Ye R.Z."/>
            <person name="Que T.C."/>
            <person name="Du C.H."/>
            <person name="Zhou Y.H."/>
            <person name="Cheng J.X."/>
            <person name="Dai P.F."/>
            <person name="Guo W.B."/>
            <person name="Han X.H."/>
            <person name="Huang E.J."/>
            <person name="Li L.F."/>
            <person name="Wei W."/>
            <person name="Gao Y.C."/>
            <person name="Liu J.Z."/>
            <person name="Shao H.Z."/>
            <person name="Wang X."/>
            <person name="Wang C.C."/>
            <person name="Yang T.C."/>
            <person name="Huo Q.B."/>
            <person name="Li W."/>
            <person name="Chen H.Y."/>
            <person name="Chen S.E."/>
            <person name="Zhou L.G."/>
            <person name="Ni X.B."/>
            <person name="Tian J.H."/>
            <person name="Sheng Y."/>
            <person name="Liu T."/>
            <person name="Pan Y.S."/>
            <person name="Xia L.Y."/>
            <person name="Li J."/>
            <person name="Zhao F."/>
            <person name="Cao W.C."/>
        </authorList>
    </citation>
    <scope>NUCLEOTIDE SEQUENCE</scope>
    <source>
        <strain evidence="10">Rsan-2018</strain>
    </source>
</reference>
<keyword evidence="6" id="KW-0378">Hydrolase</keyword>
<evidence type="ECO:0000256" key="8">
    <source>
        <dbReference type="SAM" id="MobiDB-lite"/>
    </source>
</evidence>
<dbReference type="InterPro" id="IPR027806">
    <property type="entry name" value="HARBI1_dom"/>
</dbReference>
<evidence type="ECO:0000256" key="5">
    <source>
        <dbReference type="ARBA" id="ARBA00022723"/>
    </source>
</evidence>
<dbReference type="InterPro" id="IPR045249">
    <property type="entry name" value="HARBI1-like"/>
</dbReference>
<dbReference type="Proteomes" id="UP000821837">
    <property type="component" value="Chromosome 10"/>
</dbReference>
<keyword evidence="4" id="KW-0540">Nuclease</keyword>
<comment type="caution">
    <text evidence="10">The sequence shown here is derived from an EMBL/GenBank/DDBJ whole genome shotgun (WGS) entry which is preliminary data.</text>
</comment>
<evidence type="ECO:0000259" key="9">
    <source>
        <dbReference type="Pfam" id="PF13359"/>
    </source>
</evidence>
<comment type="cofactor">
    <cofactor evidence="1">
        <name>a divalent metal cation</name>
        <dbReference type="ChEBI" id="CHEBI:60240"/>
    </cofactor>
</comment>
<proteinExistence type="inferred from homology"/>
<evidence type="ECO:0000256" key="2">
    <source>
        <dbReference type="ARBA" id="ARBA00004123"/>
    </source>
</evidence>
<dbReference type="AlphaFoldDB" id="A0A9D4T603"/>
<accession>A0A9D4T603</accession>
<protein>
    <recommendedName>
        <fullName evidence="9">DDE Tnp4 domain-containing protein</fullName>
    </recommendedName>
</protein>
<dbReference type="VEuPathDB" id="VectorBase:RSAN_029349"/>
<feature type="region of interest" description="Disordered" evidence="8">
    <location>
        <begin position="244"/>
        <end position="273"/>
    </location>
</feature>
<gene>
    <name evidence="10" type="ORF">HPB52_009476</name>
</gene>
<dbReference type="PANTHER" id="PTHR22930">
    <property type="match status" value="1"/>
</dbReference>
<dbReference type="GO" id="GO:0005634">
    <property type="term" value="C:nucleus"/>
    <property type="evidence" value="ECO:0007669"/>
    <property type="project" value="UniProtKB-SubCell"/>
</dbReference>
<evidence type="ECO:0000313" key="10">
    <source>
        <dbReference type="EMBL" id="KAH7976166.1"/>
    </source>
</evidence>
<feature type="domain" description="DDE Tnp4" evidence="9">
    <location>
        <begin position="95"/>
        <end position="235"/>
    </location>
</feature>
<dbReference type="GO" id="GO:0016787">
    <property type="term" value="F:hydrolase activity"/>
    <property type="evidence" value="ECO:0007669"/>
    <property type="project" value="UniProtKB-KW"/>
</dbReference>
<organism evidence="10 11">
    <name type="scientific">Rhipicephalus sanguineus</name>
    <name type="common">Brown dog tick</name>
    <name type="synonym">Ixodes sanguineus</name>
    <dbReference type="NCBI Taxonomy" id="34632"/>
    <lineage>
        <taxon>Eukaryota</taxon>
        <taxon>Metazoa</taxon>
        <taxon>Ecdysozoa</taxon>
        <taxon>Arthropoda</taxon>
        <taxon>Chelicerata</taxon>
        <taxon>Arachnida</taxon>
        <taxon>Acari</taxon>
        <taxon>Parasitiformes</taxon>
        <taxon>Ixodida</taxon>
        <taxon>Ixodoidea</taxon>
        <taxon>Ixodidae</taxon>
        <taxon>Rhipicephalinae</taxon>
        <taxon>Rhipicephalus</taxon>
        <taxon>Rhipicephalus</taxon>
    </lineage>
</organism>
<comment type="similarity">
    <text evidence="3">Belongs to the HARBI1 family.</text>
</comment>
<name>A0A9D4T603_RHISA</name>
<reference evidence="10" key="2">
    <citation type="submission" date="2021-09" db="EMBL/GenBank/DDBJ databases">
        <authorList>
            <person name="Jia N."/>
            <person name="Wang J."/>
            <person name="Shi W."/>
            <person name="Du L."/>
            <person name="Sun Y."/>
            <person name="Zhan W."/>
            <person name="Jiang J."/>
            <person name="Wang Q."/>
            <person name="Zhang B."/>
            <person name="Ji P."/>
            <person name="Sakyi L.B."/>
            <person name="Cui X."/>
            <person name="Yuan T."/>
            <person name="Jiang B."/>
            <person name="Yang W."/>
            <person name="Lam T.T.-Y."/>
            <person name="Chang Q."/>
            <person name="Ding S."/>
            <person name="Wang X."/>
            <person name="Zhu J."/>
            <person name="Ruan X."/>
            <person name="Zhao L."/>
            <person name="Wei J."/>
            <person name="Que T."/>
            <person name="Du C."/>
            <person name="Cheng J."/>
            <person name="Dai P."/>
            <person name="Han X."/>
            <person name="Huang E."/>
            <person name="Gao Y."/>
            <person name="Liu J."/>
            <person name="Shao H."/>
            <person name="Ye R."/>
            <person name="Li L."/>
            <person name="Wei W."/>
            <person name="Wang X."/>
            <person name="Wang C."/>
            <person name="Huo Q."/>
            <person name="Li W."/>
            <person name="Guo W."/>
            <person name="Chen H."/>
            <person name="Chen S."/>
            <person name="Zhou L."/>
            <person name="Zhou L."/>
            <person name="Ni X."/>
            <person name="Tian J."/>
            <person name="Zhou Y."/>
            <person name="Sheng Y."/>
            <person name="Liu T."/>
            <person name="Pan Y."/>
            <person name="Xia L."/>
            <person name="Li J."/>
            <person name="Zhao F."/>
            <person name="Cao W."/>
        </authorList>
    </citation>
    <scope>NUCLEOTIDE SEQUENCE</scope>
    <source>
        <strain evidence="10">Rsan-2018</strain>
        <tissue evidence="10">Larvae</tissue>
    </source>
</reference>
<dbReference type="Pfam" id="PF13359">
    <property type="entry name" value="DDE_Tnp_4"/>
    <property type="match status" value="1"/>
</dbReference>
<comment type="subcellular location">
    <subcellularLocation>
        <location evidence="2">Nucleus</location>
    </subcellularLocation>
</comment>
<evidence type="ECO:0000256" key="4">
    <source>
        <dbReference type="ARBA" id="ARBA00022722"/>
    </source>
</evidence>
<dbReference type="PANTHER" id="PTHR22930:SF289">
    <property type="entry name" value="DDE TNP4 DOMAIN-CONTAINING PROTEIN-RELATED"/>
    <property type="match status" value="1"/>
</dbReference>
<keyword evidence="7" id="KW-0539">Nucleus</keyword>
<dbReference type="EMBL" id="JABSTV010001246">
    <property type="protein sequence ID" value="KAH7976166.1"/>
    <property type="molecule type" value="Genomic_DNA"/>
</dbReference>
<keyword evidence="11" id="KW-1185">Reference proteome</keyword>
<evidence type="ECO:0000256" key="1">
    <source>
        <dbReference type="ARBA" id="ARBA00001968"/>
    </source>
</evidence>
<evidence type="ECO:0000256" key="7">
    <source>
        <dbReference type="ARBA" id="ARBA00023242"/>
    </source>
</evidence>
<dbReference type="GO" id="GO:0046872">
    <property type="term" value="F:metal ion binding"/>
    <property type="evidence" value="ECO:0007669"/>
    <property type="project" value="UniProtKB-KW"/>
</dbReference>
<dbReference type="VEuPathDB" id="VectorBase:RSAN_056807"/>
<evidence type="ECO:0000256" key="6">
    <source>
        <dbReference type="ARBA" id="ARBA00022801"/>
    </source>
</evidence>
<evidence type="ECO:0000256" key="3">
    <source>
        <dbReference type="ARBA" id="ARBA00006958"/>
    </source>
</evidence>
<evidence type="ECO:0000313" key="11">
    <source>
        <dbReference type="Proteomes" id="UP000821837"/>
    </source>
</evidence>